<proteinExistence type="predicted"/>
<dbReference type="Gene3D" id="1.10.238.10">
    <property type="entry name" value="EF-hand"/>
    <property type="match status" value="1"/>
</dbReference>
<feature type="compositionally biased region" description="Polar residues" evidence="1">
    <location>
        <begin position="216"/>
        <end position="244"/>
    </location>
</feature>
<name>A0A6A5UC37_9PLEO</name>
<feature type="domain" description="EH" evidence="2">
    <location>
        <begin position="590"/>
        <end position="696"/>
    </location>
</feature>
<dbReference type="Pfam" id="PF12763">
    <property type="entry name" value="EH"/>
    <property type="match status" value="1"/>
</dbReference>
<reference evidence="3" key="1">
    <citation type="journal article" date="2020" name="Stud. Mycol.">
        <title>101 Dothideomycetes genomes: a test case for predicting lifestyles and emergence of pathogens.</title>
        <authorList>
            <person name="Haridas S."/>
            <person name="Albert R."/>
            <person name="Binder M."/>
            <person name="Bloem J."/>
            <person name="Labutti K."/>
            <person name="Salamov A."/>
            <person name="Andreopoulos B."/>
            <person name="Baker S."/>
            <person name="Barry K."/>
            <person name="Bills G."/>
            <person name="Bluhm B."/>
            <person name="Cannon C."/>
            <person name="Castanera R."/>
            <person name="Culley D."/>
            <person name="Daum C."/>
            <person name="Ezra D."/>
            <person name="Gonzalez J."/>
            <person name="Henrissat B."/>
            <person name="Kuo A."/>
            <person name="Liang C."/>
            <person name="Lipzen A."/>
            <person name="Lutzoni F."/>
            <person name="Magnuson J."/>
            <person name="Mondo S."/>
            <person name="Nolan M."/>
            <person name="Ohm R."/>
            <person name="Pangilinan J."/>
            <person name="Park H.-J."/>
            <person name="Ramirez L."/>
            <person name="Alfaro M."/>
            <person name="Sun H."/>
            <person name="Tritt A."/>
            <person name="Yoshinaga Y."/>
            <person name="Zwiers L.-H."/>
            <person name="Turgeon B."/>
            <person name="Goodwin S."/>
            <person name="Spatafora J."/>
            <person name="Crous P."/>
            <person name="Grigoriev I."/>
        </authorList>
    </citation>
    <scope>NUCLEOTIDE SEQUENCE</scope>
    <source>
        <strain evidence="3">CBS 675.92</strain>
    </source>
</reference>
<sequence>MSSSGARNHLGPQSTGDSTQYNVPNAALRGASLAFSKPPVKPKAQTNLYTGGGNGALLAATKVGTGTPRNSPSRATTPLGRDWTGGSARSSRPNASPIRHLSNSSSSSALTVPEDHLAERGPSPSNIAATLAAARHTALKPPVQATAAPVMSEREPNEAEIPPPPGSVRNVLARMDARKPKPSASQRREKAASEHISSPLRAPVEDAKPTDDTPIAPTTSLVKMFEQNRSSTRGAPSPISFTSNSPPPIRSPKPQRKINLPPEPNDNAPLERQKTRTPPPVNPKSKPLLGKAAFTDGMKEEPSSSILRQDSLATPPPRQKPAELAAIKNTGSRPGSRPRPPPKRFSRQTRPKSEDMTRSSSFSQRRISSSMSNQDVPSSPASFVSAQEEQEIPAEKAKPELPPPRRSARQKAEAEAQVRPKTATPLPPKPRASSRTSLIPPPQRRASMSGTSTPTGTLYHSNYQRESVLAITKHMTGESLSSAIVGAALASSRNASPNPSRISTPPIPIRKPQQYHHHSPFHHSPSPQKSAPTGKLRTTMRKEPSSSSEEDQSDRYKRKGTRIMGLGRKHPNKHHEGTRKRWRDQITERERKRYEGVWAANKGLFIQNVSSRSPSHALGEDPSLDVLNLVTKEIWMRSRLPEHELEEVWDLVDGRGVGRLRREEFVVGMWLVDQRLKGRKIPAKVSESVWASVRGAGVKIKVGPR</sequence>
<feature type="compositionally biased region" description="Basic residues" evidence="1">
    <location>
        <begin position="556"/>
        <end position="582"/>
    </location>
</feature>
<dbReference type="GO" id="GO:0005886">
    <property type="term" value="C:plasma membrane"/>
    <property type="evidence" value="ECO:0007669"/>
    <property type="project" value="TreeGrafter"/>
</dbReference>
<keyword evidence="4" id="KW-1185">Reference proteome</keyword>
<feature type="compositionally biased region" description="Polar residues" evidence="1">
    <location>
        <begin position="303"/>
        <end position="312"/>
    </location>
</feature>
<dbReference type="Proteomes" id="UP000800035">
    <property type="component" value="Unassembled WGS sequence"/>
</dbReference>
<dbReference type="PANTHER" id="PTHR11216:SF174">
    <property type="entry name" value="GH06923P"/>
    <property type="match status" value="1"/>
</dbReference>
<dbReference type="OrthoDB" id="10045710at2759"/>
<dbReference type="InterPro" id="IPR011992">
    <property type="entry name" value="EF-hand-dom_pair"/>
</dbReference>
<dbReference type="SMART" id="SM00027">
    <property type="entry name" value="EH"/>
    <property type="match status" value="1"/>
</dbReference>
<feature type="compositionally biased region" description="Polar residues" evidence="1">
    <location>
        <begin position="446"/>
        <end position="461"/>
    </location>
</feature>
<accession>A0A6A5UC37</accession>
<dbReference type="AlphaFoldDB" id="A0A6A5UC37"/>
<dbReference type="SUPFAM" id="SSF47473">
    <property type="entry name" value="EF-hand"/>
    <property type="match status" value="1"/>
</dbReference>
<feature type="compositionally biased region" description="Low complexity" evidence="1">
    <location>
        <begin position="358"/>
        <end position="372"/>
    </location>
</feature>
<dbReference type="InterPro" id="IPR000261">
    <property type="entry name" value="EH_dom"/>
</dbReference>
<dbReference type="PROSITE" id="PS50031">
    <property type="entry name" value="EH"/>
    <property type="match status" value="1"/>
</dbReference>
<dbReference type="PANTHER" id="PTHR11216">
    <property type="entry name" value="EH DOMAIN"/>
    <property type="match status" value="1"/>
</dbReference>
<feature type="compositionally biased region" description="Polar residues" evidence="1">
    <location>
        <begin position="1"/>
        <end position="23"/>
    </location>
</feature>
<feature type="region of interest" description="Disordered" evidence="1">
    <location>
        <begin position="1"/>
        <end position="461"/>
    </location>
</feature>
<evidence type="ECO:0000259" key="2">
    <source>
        <dbReference type="PROSITE" id="PS50031"/>
    </source>
</evidence>
<protein>
    <recommendedName>
        <fullName evidence="2">EH domain-containing protein</fullName>
    </recommendedName>
</protein>
<dbReference type="CDD" id="cd00052">
    <property type="entry name" value="EH"/>
    <property type="match status" value="1"/>
</dbReference>
<feature type="compositionally biased region" description="Polar residues" evidence="1">
    <location>
        <begin position="67"/>
        <end position="76"/>
    </location>
</feature>
<evidence type="ECO:0000313" key="4">
    <source>
        <dbReference type="Proteomes" id="UP000800035"/>
    </source>
</evidence>
<organism evidence="3 4">
    <name type="scientific">Byssothecium circinans</name>
    <dbReference type="NCBI Taxonomy" id="147558"/>
    <lineage>
        <taxon>Eukaryota</taxon>
        <taxon>Fungi</taxon>
        <taxon>Dikarya</taxon>
        <taxon>Ascomycota</taxon>
        <taxon>Pezizomycotina</taxon>
        <taxon>Dothideomycetes</taxon>
        <taxon>Pleosporomycetidae</taxon>
        <taxon>Pleosporales</taxon>
        <taxon>Massarineae</taxon>
        <taxon>Massarinaceae</taxon>
        <taxon>Byssothecium</taxon>
    </lineage>
</organism>
<evidence type="ECO:0000313" key="3">
    <source>
        <dbReference type="EMBL" id="KAF1962254.1"/>
    </source>
</evidence>
<gene>
    <name evidence="3" type="ORF">CC80DRAFT_462245</name>
</gene>
<feature type="compositionally biased region" description="Basic residues" evidence="1">
    <location>
        <begin position="340"/>
        <end position="350"/>
    </location>
</feature>
<dbReference type="EMBL" id="ML976979">
    <property type="protein sequence ID" value="KAF1962254.1"/>
    <property type="molecule type" value="Genomic_DNA"/>
</dbReference>
<feature type="compositionally biased region" description="Polar residues" evidence="1">
    <location>
        <begin position="373"/>
        <end position="387"/>
    </location>
</feature>
<evidence type="ECO:0000256" key="1">
    <source>
        <dbReference type="SAM" id="MobiDB-lite"/>
    </source>
</evidence>
<feature type="region of interest" description="Disordered" evidence="1">
    <location>
        <begin position="491"/>
        <end position="582"/>
    </location>
</feature>
<dbReference type="GO" id="GO:0005737">
    <property type="term" value="C:cytoplasm"/>
    <property type="evidence" value="ECO:0007669"/>
    <property type="project" value="TreeGrafter"/>
</dbReference>